<dbReference type="PANTHER" id="PTHR40115:SF1">
    <property type="entry name" value="INNER MEMBRANE PROTEIN WITH PEPSY TM HELIX"/>
    <property type="match status" value="1"/>
</dbReference>
<dbReference type="PANTHER" id="PTHR40115">
    <property type="entry name" value="INNER MEMBRANE PROTEIN WITH PEPSY TM HELIX"/>
    <property type="match status" value="1"/>
</dbReference>
<feature type="transmembrane region" description="Helical" evidence="1">
    <location>
        <begin position="45"/>
        <end position="63"/>
    </location>
</feature>
<keyword evidence="1" id="KW-0812">Transmembrane</keyword>
<comment type="caution">
    <text evidence="2">The sequence shown here is derived from an EMBL/GenBank/DDBJ whole genome shotgun (WGS) entry which is preliminary data.</text>
</comment>
<dbReference type="Pfam" id="PF16357">
    <property type="entry name" value="PepSY_TM_like_2"/>
    <property type="match status" value="1"/>
</dbReference>
<keyword evidence="1" id="KW-1133">Transmembrane helix</keyword>
<organism evidence="2 3">
    <name type="scientific">Telluria antibiotica</name>
    <dbReference type="NCBI Taxonomy" id="2717319"/>
    <lineage>
        <taxon>Bacteria</taxon>
        <taxon>Pseudomonadati</taxon>
        <taxon>Pseudomonadota</taxon>
        <taxon>Betaproteobacteria</taxon>
        <taxon>Burkholderiales</taxon>
        <taxon>Oxalobacteraceae</taxon>
        <taxon>Telluria group</taxon>
        <taxon>Telluria</taxon>
    </lineage>
</organism>
<reference evidence="2 3" key="1">
    <citation type="submission" date="2020-03" db="EMBL/GenBank/DDBJ databases">
        <title>Genome sequence of strain Massilia sp. TW-1.</title>
        <authorList>
            <person name="Chaudhary D.K."/>
        </authorList>
    </citation>
    <scope>NUCLEOTIDE SEQUENCE [LARGE SCALE GENOMIC DNA]</scope>
    <source>
        <strain evidence="2 3">TW-1</strain>
    </source>
</reference>
<evidence type="ECO:0000313" key="2">
    <source>
        <dbReference type="EMBL" id="NIA55684.1"/>
    </source>
</evidence>
<evidence type="ECO:0000256" key="1">
    <source>
        <dbReference type="SAM" id="Phobius"/>
    </source>
</evidence>
<evidence type="ECO:0000313" key="3">
    <source>
        <dbReference type="Proteomes" id="UP000716322"/>
    </source>
</evidence>
<feature type="transmembrane region" description="Helical" evidence="1">
    <location>
        <begin position="182"/>
        <end position="206"/>
    </location>
</feature>
<feature type="transmembrane region" description="Helical" evidence="1">
    <location>
        <begin position="212"/>
        <end position="232"/>
    </location>
</feature>
<dbReference type="InterPro" id="IPR032307">
    <property type="entry name" value="PepSY_TM-like_2"/>
</dbReference>
<sequence>MRPDFTPMPVIPFRPPKAPFTVQPPPQPSRRALIVKWLRKTHGWIGLWGAVLGLLFGGTGILLNHRAVLKIPAAQAQESTVQIPLPQPAPGNPQALAAWLKRSLRLEPEPGRVKSEAARPVAWGDKSIVQPARWSASFTSPSGNVQAEYWVGNSYVTVKRAENNVFGTLVNLHKGVGMSVGWILLVDTLAGSIILLSLSGVVLWALTNRRRTVGIVIGAVSLLAAGGLALAAI</sequence>
<dbReference type="EMBL" id="JAAQOM010000011">
    <property type="protein sequence ID" value="NIA55684.1"/>
    <property type="molecule type" value="Genomic_DNA"/>
</dbReference>
<accession>A0ABX0PEF2</accession>
<proteinExistence type="predicted"/>
<protein>
    <submittedName>
        <fullName evidence="2">Peptidase</fullName>
    </submittedName>
</protein>
<keyword evidence="1" id="KW-0472">Membrane</keyword>
<gene>
    <name evidence="2" type="ORF">HAV22_18780</name>
</gene>
<name>A0ABX0PEF2_9BURK</name>
<dbReference type="Proteomes" id="UP000716322">
    <property type="component" value="Unassembled WGS sequence"/>
</dbReference>
<keyword evidence="3" id="KW-1185">Reference proteome</keyword>